<organism evidence="2">
    <name type="scientific">Anguilla anguilla</name>
    <name type="common">European freshwater eel</name>
    <name type="synonym">Muraena anguilla</name>
    <dbReference type="NCBI Taxonomy" id="7936"/>
    <lineage>
        <taxon>Eukaryota</taxon>
        <taxon>Metazoa</taxon>
        <taxon>Chordata</taxon>
        <taxon>Craniata</taxon>
        <taxon>Vertebrata</taxon>
        <taxon>Euteleostomi</taxon>
        <taxon>Actinopterygii</taxon>
        <taxon>Neopterygii</taxon>
        <taxon>Teleostei</taxon>
        <taxon>Anguilliformes</taxon>
        <taxon>Anguillidae</taxon>
        <taxon>Anguilla</taxon>
    </lineage>
</organism>
<reference evidence="2" key="1">
    <citation type="submission" date="2014-11" db="EMBL/GenBank/DDBJ databases">
        <authorList>
            <person name="Amaro Gonzalez C."/>
        </authorList>
    </citation>
    <scope>NUCLEOTIDE SEQUENCE</scope>
</reference>
<proteinExistence type="predicted"/>
<evidence type="ECO:0000313" key="2">
    <source>
        <dbReference type="EMBL" id="JAH05222.1"/>
    </source>
</evidence>
<protein>
    <submittedName>
        <fullName evidence="2">Uncharacterized protein</fullName>
    </submittedName>
</protein>
<sequence>MIPSQDLLYFFGSVFAVGGFNFETFVILIGFGVRPNVRGGHAMSVAVTFY</sequence>
<evidence type="ECO:0000256" key="1">
    <source>
        <dbReference type="SAM" id="Phobius"/>
    </source>
</evidence>
<keyword evidence="1" id="KW-0472">Membrane</keyword>
<name>A0A0E9PLR6_ANGAN</name>
<accession>A0A0E9PLR6</accession>
<keyword evidence="1" id="KW-0812">Transmembrane</keyword>
<keyword evidence="1" id="KW-1133">Transmembrane helix</keyword>
<dbReference type="AlphaFoldDB" id="A0A0E9PLR6"/>
<dbReference type="EMBL" id="GBXM01103355">
    <property type="protein sequence ID" value="JAH05222.1"/>
    <property type="molecule type" value="Transcribed_RNA"/>
</dbReference>
<feature type="transmembrane region" description="Helical" evidence="1">
    <location>
        <begin position="7"/>
        <end position="33"/>
    </location>
</feature>
<reference evidence="2" key="2">
    <citation type="journal article" date="2015" name="Fish Shellfish Immunol.">
        <title>Early steps in the European eel (Anguilla anguilla)-Vibrio vulnificus interaction in the gills: Role of the RtxA13 toxin.</title>
        <authorList>
            <person name="Callol A."/>
            <person name="Pajuelo D."/>
            <person name="Ebbesson L."/>
            <person name="Teles M."/>
            <person name="MacKenzie S."/>
            <person name="Amaro C."/>
        </authorList>
    </citation>
    <scope>NUCLEOTIDE SEQUENCE</scope>
</reference>